<sequence length="85" mass="10123">MKNLMNYIWLLNACNNSLLEAEILSKQALERYDEFFKEIEGIKGEERDCLKKELENSILYIDEKVKFLQLLSEKLKEVIPLLKEE</sequence>
<comment type="caution">
    <text evidence="1">The sequence shown here is derived from an EMBL/GenBank/DDBJ whole genome shotgun (WGS) entry which is preliminary data.</text>
</comment>
<dbReference type="STRING" id="520767.ATZ99_12580"/>
<protein>
    <submittedName>
        <fullName evidence="1">Uncharacterized protein</fullName>
    </submittedName>
</protein>
<reference evidence="1 2" key="1">
    <citation type="submission" date="2015-12" db="EMBL/GenBank/DDBJ databases">
        <title>Draft genome of Thermovenabulum gondwanense isolated from a red thermophilic microbial mat colonisisng an outflow channel of a bore well.</title>
        <authorList>
            <person name="Patel B.K."/>
        </authorList>
    </citation>
    <scope>NUCLEOTIDE SEQUENCE [LARGE SCALE GENOMIC DNA]</scope>
    <source>
        <strain evidence="1 2">R270</strain>
    </source>
</reference>
<gene>
    <name evidence="1" type="ORF">ATZ99_12580</name>
</gene>
<name>A0A162MJM7_9FIRM</name>
<proteinExistence type="predicted"/>
<dbReference type="RefSeq" id="WP_068748385.1">
    <property type="nucleotide sequence ID" value="NZ_LOHZ01000028.1"/>
</dbReference>
<evidence type="ECO:0000313" key="1">
    <source>
        <dbReference type="EMBL" id="KYO66376.1"/>
    </source>
</evidence>
<dbReference type="Proteomes" id="UP000075737">
    <property type="component" value="Unassembled WGS sequence"/>
</dbReference>
<evidence type="ECO:0000313" key="2">
    <source>
        <dbReference type="Proteomes" id="UP000075737"/>
    </source>
</evidence>
<dbReference type="AlphaFoldDB" id="A0A162MJM7"/>
<dbReference type="OrthoDB" id="9997315at2"/>
<dbReference type="EMBL" id="LOHZ01000028">
    <property type="protein sequence ID" value="KYO66376.1"/>
    <property type="molecule type" value="Genomic_DNA"/>
</dbReference>
<keyword evidence="2" id="KW-1185">Reference proteome</keyword>
<accession>A0A162MJM7</accession>
<organism evidence="1 2">
    <name type="scientific">Thermovenabulum gondwanense</name>
    <dbReference type="NCBI Taxonomy" id="520767"/>
    <lineage>
        <taxon>Bacteria</taxon>
        <taxon>Bacillati</taxon>
        <taxon>Bacillota</taxon>
        <taxon>Clostridia</taxon>
        <taxon>Thermosediminibacterales</taxon>
        <taxon>Thermosediminibacteraceae</taxon>
        <taxon>Thermovenabulum</taxon>
    </lineage>
</organism>